<dbReference type="EMBL" id="MHUV01000006">
    <property type="protein sequence ID" value="OHA82506.1"/>
    <property type="molecule type" value="Genomic_DNA"/>
</dbReference>
<keyword evidence="5" id="KW-0720">Serine protease</keyword>
<accession>A0A1G2SBV6</accession>
<feature type="domain" description="Peptidase S9A N-terminal" evidence="7">
    <location>
        <begin position="7"/>
        <end position="401"/>
    </location>
</feature>
<evidence type="ECO:0000256" key="2">
    <source>
        <dbReference type="ARBA" id="ARBA00011897"/>
    </source>
</evidence>
<dbReference type="SUPFAM" id="SSF53474">
    <property type="entry name" value="alpha/beta-Hydrolases"/>
    <property type="match status" value="1"/>
</dbReference>
<dbReference type="SUPFAM" id="SSF50993">
    <property type="entry name" value="Peptidase/esterase 'gauge' domain"/>
    <property type="match status" value="1"/>
</dbReference>
<evidence type="ECO:0000256" key="3">
    <source>
        <dbReference type="ARBA" id="ARBA00022670"/>
    </source>
</evidence>
<dbReference type="Gene3D" id="3.40.50.1820">
    <property type="entry name" value="alpha/beta hydrolase"/>
    <property type="match status" value="1"/>
</dbReference>
<evidence type="ECO:0000259" key="7">
    <source>
        <dbReference type="Pfam" id="PF02897"/>
    </source>
</evidence>
<dbReference type="EC" id="3.4.21.26" evidence="2"/>
<dbReference type="GO" id="GO:0006508">
    <property type="term" value="P:proteolysis"/>
    <property type="evidence" value="ECO:0007669"/>
    <property type="project" value="UniProtKB-KW"/>
</dbReference>
<protein>
    <recommendedName>
        <fullName evidence="2">prolyl oligopeptidase</fullName>
        <ecNumber evidence="2">3.4.21.26</ecNumber>
    </recommendedName>
</protein>
<evidence type="ECO:0000259" key="6">
    <source>
        <dbReference type="Pfam" id="PF00326"/>
    </source>
</evidence>
<evidence type="ECO:0000313" key="9">
    <source>
        <dbReference type="Proteomes" id="UP000178817"/>
    </source>
</evidence>
<gene>
    <name evidence="8" type="ORF">A3B07_02695</name>
</gene>
<name>A0A1G2SBV6_9BACT</name>
<dbReference type="Pfam" id="PF02897">
    <property type="entry name" value="Peptidase_S9_N"/>
    <property type="match status" value="1"/>
</dbReference>
<dbReference type="GO" id="GO:0070012">
    <property type="term" value="F:oligopeptidase activity"/>
    <property type="evidence" value="ECO:0007669"/>
    <property type="project" value="TreeGrafter"/>
</dbReference>
<dbReference type="GO" id="GO:0004252">
    <property type="term" value="F:serine-type endopeptidase activity"/>
    <property type="evidence" value="ECO:0007669"/>
    <property type="project" value="UniProtKB-EC"/>
</dbReference>
<keyword evidence="4" id="KW-0378">Hydrolase</keyword>
<dbReference type="AlphaFoldDB" id="A0A1G2SBV6"/>
<dbReference type="PRINTS" id="PR00862">
    <property type="entry name" value="PROLIGOPTASE"/>
</dbReference>
<dbReference type="InterPro" id="IPR051167">
    <property type="entry name" value="Prolyl_oligopep/macrocyclase"/>
</dbReference>
<dbReference type="GO" id="GO:0005829">
    <property type="term" value="C:cytosol"/>
    <property type="evidence" value="ECO:0007669"/>
    <property type="project" value="TreeGrafter"/>
</dbReference>
<comment type="caution">
    <text evidence="8">The sequence shown here is derived from an EMBL/GenBank/DDBJ whole genome shotgun (WGS) entry which is preliminary data.</text>
</comment>
<evidence type="ECO:0000313" key="8">
    <source>
        <dbReference type="EMBL" id="OHA82506.1"/>
    </source>
</evidence>
<evidence type="ECO:0000256" key="4">
    <source>
        <dbReference type="ARBA" id="ARBA00022801"/>
    </source>
</evidence>
<dbReference type="STRING" id="1802726.A3B07_02695"/>
<dbReference type="InterPro" id="IPR001375">
    <property type="entry name" value="Peptidase_S9_cat"/>
</dbReference>
<dbReference type="Gene3D" id="2.130.10.120">
    <property type="entry name" value="Prolyl oligopeptidase, N-terminal domain"/>
    <property type="match status" value="1"/>
</dbReference>
<dbReference type="PANTHER" id="PTHR42881">
    <property type="entry name" value="PROLYL ENDOPEPTIDASE"/>
    <property type="match status" value="1"/>
</dbReference>
<evidence type="ECO:0000256" key="1">
    <source>
        <dbReference type="ARBA" id="ARBA00001070"/>
    </source>
</evidence>
<dbReference type="InterPro" id="IPR002470">
    <property type="entry name" value="Peptidase_S9A"/>
</dbReference>
<organism evidence="8 9">
    <name type="scientific">Candidatus Yonathbacteria bacterium RIFCSPLOWO2_01_FULL_43_27</name>
    <dbReference type="NCBI Taxonomy" id="1802726"/>
    <lineage>
        <taxon>Bacteria</taxon>
        <taxon>Candidatus Yonathiibacteriota</taxon>
    </lineage>
</organism>
<proteinExistence type="predicted"/>
<dbReference type="Proteomes" id="UP000178817">
    <property type="component" value="Unassembled WGS sequence"/>
</dbReference>
<dbReference type="Pfam" id="PF00326">
    <property type="entry name" value="Peptidase_S9"/>
    <property type="match status" value="1"/>
</dbReference>
<dbReference type="PANTHER" id="PTHR42881:SF2">
    <property type="entry name" value="PROLYL ENDOPEPTIDASE"/>
    <property type="match status" value="1"/>
</dbReference>
<dbReference type="InterPro" id="IPR023302">
    <property type="entry name" value="Pept_S9A_N"/>
</dbReference>
<keyword evidence="3" id="KW-0645">Protease</keyword>
<dbReference type="InterPro" id="IPR029058">
    <property type="entry name" value="AB_hydrolase_fold"/>
</dbReference>
<evidence type="ECO:0000256" key="5">
    <source>
        <dbReference type="ARBA" id="ARBA00022825"/>
    </source>
</evidence>
<comment type="catalytic activity">
    <reaction evidence="1">
        <text>Hydrolysis of Pro-|-Xaa &gt;&gt; Ala-|-Xaa in oligopeptides.</text>
        <dbReference type="EC" id="3.4.21.26"/>
    </reaction>
</comment>
<sequence length="678" mass="76788">MKNFDTKRDEINEVVLNTPITDPYRWLEDGENPEVKKWINLQNEYVEKGLRGDFFGFFQKELSSSFLETVFSVPVPGQGKHFYQEKKQSEQQFALYMKEGVNGESVCVVNPNELSQDGTVTLSQWTKSVSSSFVAYELSTKGSEMGTVYIKNINTGEVLPERLERCRYSSIAWLPDETGFYYTRHPYQGEVPSNEEHLHLKVYFHALGTGQESDVLVFGHGRPLDDMISLKISPNGEHLVISVSRGWTENGIYIYHTAKKTVSLFLGEMKAKFSISFSQEKVYLLTNYKADKKRVLSVALELWDSTPIEKWIELIPENEYVLDSISISKSKILAHYLVNVCSEVRVYDHEGVMENVLPLPSSSAIHSINARYYDEEYFYGVKSFIVPFTVFRYNPDTKRNDEYRSTESSLRSEDYIVAQEWCVSKDGTKIPLFVIRKKDIEKNSKNPLILSGYGAHGSSLRPSFLKNFSPWLVRGGVLAIANIRGGGEFGKKWQEEGSGLTKQNSFDDFIAVAEYLVSQKYTNPQHLGISGGSMGGTLVTAVSVQRPDLFKAVCAEVGILDIVRFHLFGLAVRWTGELGDPRDETGLKAILSWSPYHNMKEGKEYPAYFFTTGENDTRVNPLHSRKMTALAQWVNKINKVFLRTEVDAGHGAGKSTEKIVESSAYKLSFFAKELGLNK</sequence>
<feature type="domain" description="Peptidase S9 prolyl oligopeptidase catalytic" evidence="6">
    <location>
        <begin position="463"/>
        <end position="675"/>
    </location>
</feature>
<reference evidence="8 9" key="1">
    <citation type="journal article" date="2016" name="Nat. Commun.">
        <title>Thousands of microbial genomes shed light on interconnected biogeochemical processes in an aquifer system.</title>
        <authorList>
            <person name="Anantharaman K."/>
            <person name="Brown C.T."/>
            <person name="Hug L.A."/>
            <person name="Sharon I."/>
            <person name="Castelle C.J."/>
            <person name="Probst A.J."/>
            <person name="Thomas B.C."/>
            <person name="Singh A."/>
            <person name="Wilkins M.J."/>
            <person name="Karaoz U."/>
            <person name="Brodie E.L."/>
            <person name="Williams K.H."/>
            <person name="Hubbard S.S."/>
            <person name="Banfield J.F."/>
        </authorList>
    </citation>
    <scope>NUCLEOTIDE SEQUENCE [LARGE SCALE GENOMIC DNA]</scope>
</reference>